<dbReference type="eggNOG" id="KOG1566">
    <property type="taxonomic scope" value="Eukaryota"/>
</dbReference>
<dbReference type="OMA" id="MMIRECI"/>
<dbReference type="InterPro" id="IPR013878">
    <property type="entry name" value="Mo25"/>
</dbReference>
<dbReference type="GeneID" id="16071363"/>
<dbReference type="EMBL" id="GL832976">
    <property type="protein sequence ID" value="EGD76960.1"/>
    <property type="molecule type" value="Genomic_DNA"/>
</dbReference>
<dbReference type="AlphaFoldDB" id="F2UJ12"/>
<dbReference type="InterPro" id="IPR016024">
    <property type="entry name" value="ARM-type_fold"/>
</dbReference>
<evidence type="ECO:0000256" key="1">
    <source>
        <dbReference type="ARBA" id="ARBA00011012"/>
    </source>
</evidence>
<dbReference type="InterPro" id="IPR011989">
    <property type="entry name" value="ARM-like"/>
</dbReference>
<dbReference type="RefSeq" id="XP_004990800.1">
    <property type="nucleotide sequence ID" value="XM_004990743.1"/>
</dbReference>
<dbReference type="FunCoup" id="F2UJ12">
    <property type="interactions" value="1581"/>
</dbReference>
<reference evidence="2" key="1">
    <citation type="submission" date="2009-08" db="EMBL/GenBank/DDBJ databases">
        <title>Annotation of Salpingoeca rosetta.</title>
        <authorList>
            <consortium name="The Broad Institute Genome Sequencing Platform"/>
            <person name="Russ C."/>
            <person name="Cuomo C."/>
            <person name="Burger G."/>
            <person name="Gray M.W."/>
            <person name="Holland P.W.H."/>
            <person name="King N."/>
            <person name="Lang F.B.F."/>
            <person name="Roger A.J."/>
            <person name="Ruiz-Trillo I."/>
            <person name="Young S.K."/>
            <person name="Zeng Q."/>
            <person name="Gargeya S."/>
            <person name="Alvarado L."/>
            <person name="Berlin A."/>
            <person name="Chapman S.B."/>
            <person name="Chen Z."/>
            <person name="Freedman E."/>
            <person name="Gellesch M."/>
            <person name="Goldberg J."/>
            <person name="Griggs A."/>
            <person name="Gujja S."/>
            <person name="Heilman E."/>
            <person name="Heiman D."/>
            <person name="Howarth C."/>
            <person name="Mehta T."/>
            <person name="Neiman D."/>
            <person name="Pearson M."/>
            <person name="Roberts A."/>
            <person name="Saif S."/>
            <person name="Shea T."/>
            <person name="Shenoy N."/>
            <person name="Sisk P."/>
            <person name="Stolte C."/>
            <person name="Sykes S."/>
            <person name="White J."/>
            <person name="Yandava C."/>
            <person name="Haas B."/>
            <person name="Nusbaum C."/>
            <person name="Birren B."/>
        </authorList>
    </citation>
    <scope>NUCLEOTIDE SEQUENCE [LARGE SCALE GENOMIC DNA]</scope>
    <source>
        <strain evidence="2">ATCC 50818</strain>
    </source>
</reference>
<keyword evidence="3" id="KW-1185">Reference proteome</keyword>
<dbReference type="Pfam" id="PF08569">
    <property type="entry name" value="Mo25"/>
    <property type="match status" value="2"/>
</dbReference>
<proteinExistence type="inferred from homology"/>
<name>F2UJ12_SALR5</name>
<dbReference type="STRING" id="946362.F2UJ12"/>
<dbReference type="Proteomes" id="UP000007799">
    <property type="component" value="Unassembled WGS sequence"/>
</dbReference>
<dbReference type="SUPFAM" id="SSF48371">
    <property type="entry name" value="ARM repeat"/>
    <property type="match status" value="1"/>
</dbReference>
<evidence type="ECO:0000313" key="3">
    <source>
        <dbReference type="Proteomes" id="UP000007799"/>
    </source>
</evidence>
<dbReference type="Gene3D" id="1.25.10.10">
    <property type="entry name" value="Leucine-rich Repeat Variant"/>
    <property type="match status" value="2"/>
</dbReference>
<dbReference type="GO" id="GO:0043539">
    <property type="term" value="F:protein serine/threonine kinase activator activity"/>
    <property type="evidence" value="ECO:0007669"/>
    <property type="project" value="TreeGrafter"/>
</dbReference>
<dbReference type="PANTHER" id="PTHR10182:SF3">
    <property type="entry name" value="PROTEIN MO25"/>
    <property type="match status" value="1"/>
</dbReference>
<accession>F2UJ12</accession>
<dbReference type="GO" id="GO:0035556">
    <property type="term" value="P:intracellular signal transduction"/>
    <property type="evidence" value="ECO:0007669"/>
    <property type="project" value="TreeGrafter"/>
</dbReference>
<sequence>MPKSPVQKLVGLLEKLDSGKKAQDEFLKCLLEIKKSLIGGPDSKVPEEVSKQLAKDINANHVLYLLVLHMPSMDFEAKKVAVQIFNKMELFYPFFQHVQKSEFDIASDAFASLKALLTSHKILCAEFLEKNYEKVFQHYQQLLESENYVTKRQSLKLLGELLLDRANFTVMTKYISDPVNLKLMMNLLRNPSKNIQFEAFHVFKVFVANPNKTQPIMDILLKNKDKLVKFLANFHNDRAEDEQFAEEKQYLVKQIKDLK</sequence>
<dbReference type="OrthoDB" id="609103at2759"/>
<dbReference type="PANTHER" id="PTHR10182">
    <property type="entry name" value="CALCIUM-BINDING PROTEIN 39-RELATED"/>
    <property type="match status" value="1"/>
</dbReference>
<protein>
    <submittedName>
        <fullName evidence="2">Calcium binding protein 39</fullName>
    </submittedName>
</protein>
<organism evidence="3">
    <name type="scientific">Salpingoeca rosetta (strain ATCC 50818 / BSB-021)</name>
    <dbReference type="NCBI Taxonomy" id="946362"/>
    <lineage>
        <taxon>Eukaryota</taxon>
        <taxon>Choanoflagellata</taxon>
        <taxon>Craspedida</taxon>
        <taxon>Salpingoecidae</taxon>
        <taxon>Salpingoeca</taxon>
    </lineage>
</organism>
<evidence type="ECO:0000313" key="2">
    <source>
        <dbReference type="EMBL" id="EGD76960.1"/>
    </source>
</evidence>
<gene>
    <name evidence="2" type="ORF">PTSG_07302</name>
</gene>
<dbReference type="KEGG" id="sre:PTSG_07302"/>
<dbReference type="InParanoid" id="F2UJ12"/>
<comment type="similarity">
    <text evidence="1">Belongs to the Mo25 family.</text>
</comment>